<dbReference type="PANTHER" id="PTHR37042:SF4">
    <property type="entry name" value="OUTER MEMBRANE PROTEIN RV1973"/>
    <property type="match status" value="1"/>
</dbReference>
<evidence type="ECO:0000256" key="2">
    <source>
        <dbReference type="ARBA" id="ARBA00023136"/>
    </source>
</evidence>
<sequence length="196" mass="20469">MAAARPAGYRARPVTPVAPPRTLTPGGRRWLLACAVIVVAALAVATLAFVAAARSTTGMSEGHRDALQTTTRDAVERLMTFSPAASAQHRTDVADRLTGRLAAEYRSRGPDVVLPGARQSNVTMSAKVVGVGVRTDDDAGETRMLVFVDQTVAVPGSVTQRGSTAKWAFMRNVEGTWRLADLTPVNSVAGVGTGAG</sequence>
<dbReference type="PANTHER" id="PTHR37042">
    <property type="entry name" value="OUTER MEMBRANE PROTEIN RV1973"/>
    <property type="match status" value="1"/>
</dbReference>
<dbReference type="EMBL" id="CP045810">
    <property type="protein sequence ID" value="QHN40834.1"/>
    <property type="molecule type" value="Genomic_DNA"/>
</dbReference>
<reference evidence="3" key="1">
    <citation type="journal article" date="2021" name="Nat. Microbiol.">
        <title>Cocultivation of an ultrasmall environmental parasitic bacterium with lytic ability against bacteria associated with wastewater foams.</title>
        <authorList>
            <person name="Batinovic S."/>
            <person name="Rose J.J.A."/>
            <person name="Ratcliffe J."/>
            <person name="Seviour R.J."/>
            <person name="Petrovski S."/>
        </authorList>
    </citation>
    <scope>NUCLEOTIDE SEQUENCE</scope>
    <source>
        <strain evidence="3">CON44</strain>
    </source>
</reference>
<keyword evidence="2" id="KW-0472">Membrane</keyword>
<evidence type="ECO:0000256" key="1">
    <source>
        <dbReference type="ARBA" id="ARBA00004370"/>
    </source>
</evidence>
<dbReference type="AlphaFoldDB" id="A0A857L0X5"/>
<comment type="subcellular location">
    <subcellularLocation>
        <location evidence="1">Membrane</location>
    </subcellularLocation>
</comment>
<gene>
    <name evidence="3" type="ORF">GII30_18225</name>
</gene>
<name>A0A857L0X5_9ACTN</name>
<evidence type="ECO:0000313" key="3">
    <source>
        <dbReference type="EMBL" id="QHN40834.1"/>
    </source>
</evidence>
<accession>A0A857L0X5</accession>
<organism evidence="3">
    <name type="scientific">Gordonia amarae</name>
    <dbReference type="NCBI Taxonomy" id="36821"/>
    <lineage>
        <taxon>Bacteria</taxon>
        <taxon>Bacillati</taxon>
        <taxon>Actinomycetota</taxon>
        <taxon>Actinomycetes</taxon>
        <taxon>Mycobacteriales</taxon>
        <taxon>Gordoniaceae</taxon>
        <taxon>Gordonia</taxon>
    </lineage>
</organism>
<protein>
    <submittedName>
        <fullName evidence="3">Uncharacterized protein</fullName>
    </submittedName>
</protein>
<proteinExistence type="predicted"/>
<dbReference type="GO" id="GO:0016020">
    <property type="term" value="C:membrane"/>
    <property type="evidence" value="ECO:0007669"/>
    <property type="project" value="UniProtKB-SubCell"/>
</dbReference>
<dbReference type="RefSeq" id="WP_005193562.1">
    <property type="nucleotide sequence ID" value="NZ_CP045804.1"/>
</dbReference>